<dbReference type="GO" id="GO:0003844">
    <property type="term" value="F:1,4-alpha-glucan branching enzyme activity"/>
    <property type="evidence" value="ECO:0007669"/>
    <property type="project" value="UniProtKB-EC"/>
</dbReference>
<evidence type="ECO:0000256" key="1">
    <source>
        <dbReference type="ARBA" id="ARBA00000826"/>
    </source>
</evidence>
<dbReference type="GeneID" id="117540431"/>
<organism evidence="9 10">
    <name type="scientific">Gymnodraco acuticeps</name>
    <name type="common">Antarctic dragonfish</name>
    <dbReference type="NCBI Taxonomy" id="8218"/>
    <lineage>
        <taxon>Eukaryota</taxon>
        <taxon>Metazoa</taxon>
        <taxon>Chordata</taxon>
        <taxon>Craniata</taxon>
        <taxon>Vertebrata</taxon>
        <taxon>Euteleostomi</taxon>
        <taxon>Actinopterygii</taxon>
        <taxon>Neopterygii</taxon>
        <taxon>Teleostei</taxon>
        <taxon>Neoteleostei</taxon>
        <taxon>Acanthomorphata</taxon>
        <taxon>Eupercaria</taxon>
        <taxon>Perciformes</taxon>
        <taxon>Notothenioidei</taxon>
        <taxon>Bathydraconidae</taxon>
        <taxon>Gymnodraco</taxon>
    </lineage>
</organism>
<evidence type="ECO:0000256" key="3">
    <source>
        <dbReference type="ARBA" id="ARBA00012541"/>
    </source>
</evidence>
<dbReference type="CTD" id="559212"/>
<dbReference type="GO" id="GO:0004553">
    <property type="term" value="F:hydrolase activity, hydrolyzing O-glycosyl compounds"/>
    <property type="evidence" value="ECO:0007669"/>
    <property type="project" value="InterPro"/>
</dbReference>
<keyword evidence="9" id="KW-1185">Reference proteome</keyword>
<dbReference type="InterPro" id="IPR013780">
    <property type="entry name" value="Glyco_hydro_b"/>
</dbReference>
<dbReference type="GO" id="GO:0005978">
    <property type="term" value="P:glycogen biosynthetic process"/>
    <property type="evidence" value="ECO:0007669"/>
    <property type="project" value="InterPro"/>
</dbReference>
<dbReference type="CDD" id="cd02854">
    <property type="entry name" value="E_set_GBE_euk_N"/>
    <property type="match status" value="1"/>
</dbReference>
<comment type="pathway">
    <text evidence="6">Glycan biosynthesis.</text>
</comment>
<dbReference type="InterPro" id="IPR013783">
    <property type="entry name" value="Ig-like_fold"/>
</dbReference>
<dbReference type="SUPFAM" id="SSF51011">
    <property type="entry name" value="Glycosyl hydrolase domain"/>
    <property type="match status" value="1"/>
</dbReference>
<dbReference type="Gene3D" id="2.60.40.10">
    <property type="entry name" value="Immunoglobulins"/>
    <property type="match status" value="1"/>
</dbReference>
<evidence type="ECO:0000313" key="9">
    <source>
        <dbReference type="Proteomes" id="UP000515161"/>
    </source>
</evidence>
<dbReference type="InterPro" id="IPR017853">
    <property type="entry name" value="GH"/>
</dbReference>
<dbReference type="FunFam" id="3.20.20.80:FF:000001">
    <property type="entry name" value="1,4-alpha-glucan branching enzyme"/>
    <property type="match status" value="1"/>
</dbReference>
<dbReference type="PANTHER" id="PTHR43651">
    <property type="entry name" value="1,4-ALPHA-GLUCAN-BRANCHING ENZYME"/>
    <property type="match status" value="1"/>
</dbReference>
<gene>
    <name evidence="10" type="primary">gbe1b</name>
</gene>
<reference evidence="10" key="1">
    <citation type="submission" date="2025-08" db="UniProtKB">
        <authorList>
            <consortium name="RefSeq"/>
        </authorList>
    </citation>
    <scope>IDENTIFICATION</scope>
</reference>
<keyword evidence="5" id="KW-0808">Transferase</keyword>
<dbReference type="CDD" id="cd11321">
    <property type="entry name" value="AmyAc_bac_euk_BE"/>
    <property type="match status" value="1"/>
</dbReference>
<feature type="active site" description="Nucleophile" evidence="7">
    <location>
        <position position="342"/>
    </location>
</feature>
<keyword evidence="4" id="KW-0328">Glycosyltransferase</keyword>
<accession>A0A6P8TGB3</accession>
<dbReference type="GO" id="GO:0007399">
    <property type="term" value="P:nervous system development"/>
    <property type="evidence" value="ECO:0007669"/>
    <property type="project" value="UniProtKB-ARBA"/>
</dbReference>
<dbReference type="GO" id="GO:0043169">
    <property type="term" value="F:cation binding"/>
    <property type="evidence" value="ECO:0007669"/>
    <property type="project" value="InterPro"/>
</dbReference>
<dbReference type="SUPFAM" id="SSF81296">
    <property type="entry name" value="E set domains"/>
    <property type="match status" value="1"/>
</dbReference>
<evidence type="ECO:0000256" key="5">
    <source>
        <dbReference type="ARBA" id="ARBA00022679"/>
    </source>
</evidence>
<dbReference type="RefSeq" id="XP_034062986.1">
    <property type="nucleotide sequence ID" value="XM_034207095.1"/>
</dbReference>
<evidence type="ECO:0000256" key="2">
    <source>
        <dbReference type="ARBA" id="ARBA00009000"/>
    </source>
</evidence>
<evidence type="ECO:0000256" key="6">
    <source>
        <dbReference type="ARBA" id="ARBA00060592"/>
    </source>
</evidence>
<dbReference type="SUPFAM" id="SSF51445">
    <property type="entry name" value="(Trans)glycosidases"/>
    <property type="match status" value="1"/>
</dbReference>
<dbReference type="InterPro" id="IPR006047">
    <property type="entry name" value="GH13_cat_dom"/>
</dbReference>
<comment type="catalytic activity">
    <reaction evidence="1">
        <text>Transfers a segment of a (1-&gt;4)-alpha-D-glucan chain to a primary hydroxy group in a similar glucan chain.</text>
        <dbReference type="EC" id="2.4.1.18"/>
    </reaction>
</comment>
<dbReference type="OrthoDB" id="196493at2759"/>
<dbReference type="Pfam" id="PF02806">
    <property type="entry name" value="Alpha-amylase_C"/>
    <property type="match status" value="1"/>
</dbReference>
<evidence type="ECO:0000313" key="10">
    <source>
        <dbReference type="RefSeq" id="XP_034062986.1"/>
    </source>
</evidence>
<dbReference type="FunFam" id="2.60.40.1180:FF:000014">
    <property type="entry name" value="1,4-alpha-glucan-branching enzyme"/>
    <property type="match status" value="1"/>
</dbReference>
<dbReference type="InterPro" id="IPR037439">
    <property type="entry name" value="Branching_enzy"/>
</dbReference>
<dbReference type="PANTHER" id="PTHR43651:SF3">
    <property type="entry name" value="1,4-ALPHA-GLUCAN-BRANCHING ENZYME"/>
    <property type="match status" value="1"/>
</dbReference>
<dbReference type="FunFam" id="2.60.40.10:FF:000250">
    <property type="entry name" value="1,4-alpha-glucan-branching enzyme, chloroplastic/amyloplastic"/>
    <property type="match status" value="1"/>
</dbReference>
<comment type="similarity">
    <text evidence="2">Belongs to the glycosyl hydrolase 13 family. GlgB subfamily.</text>
</comment>
<dbReference type="PIRSF" id="PIRSF000463">
    <property type="entry name" value="GlgB"/>
    <property type="match status" value="1"/>
</dbReference>
<dbReference type="KEGG" id="gacu:117540431"/>
<feature type="domain" description="Glycosyl hydrolase family 13 catalytic" evidence="8">
    <location>
        <begin position="171"/>
        <end position="561"/>
    </location>
</feature>
<feature type="active site" description="Proton donor" evidence="7">
    <location>
        <position position="397"/>
    </location>
</feature>
<dbReference type="InParanoid" id="A0A6P8TGB3"/>
<sequence>MAELEDNVAIPEFSNLVQMDPYLKPFEKDFKRRYEQLQKQLSKLEETEGGYDQFTQSYKTFGVQRQPDNSLHFREWAPAAEALFLTGDFNAWEKFTHPYTKQEFGKWELILPPKHDNSPAVDHNSKLKVVVHTEEGERLYRISPWAKYVTRDEKSVIYDWVHWDPPNPYTQIHPRPKKPKGLRIYEAHVGIASPEGKVATYTNFTTNVLPHIRDAGYNCIQMMAIMEHAYYASFGYQITSFFAASSRYGTPEELKQMIDVAHSMGIVVLLDVVHSHASQNTEDGLNRFDGSDSCFFHSPPRGEHKLWDSRLFNYSSWEVLRFLLSNLRWWMDEYGFDGFRFDGVTSMLYHHHGMGAGFSGDYSEYFGLQVDEDSLVYLMLANHILHTLYPDCITVAEDVSGMPALCRGVEEGGLGFDYRLAMAIPDKWIQILKECKDEDWDIGNIVHTLTNRRHGEKCIAYAESHDQALVGDKTLAFWLMDKEMYTNMSSLTPMTPVIDRGIQLHKMIRLLTHGLGGEGYLNFIGNEFGHPEWLDFPREGNDQSYHYARRQFNLLDMGNLRYHQLFVFDRDMNLTEDKYGWLAAPPAFVSAKHEEDKVIVFERGRVLFIFNFNASKSFQDYRVAVETPGTYKIKLDSDELLYGGHGRLNHNTEFFTEAHGFNGRQNSIKVYIPCRTAIVLANEEIDYSY</sequence>
<dbReference type="InterPro" id="IPR006048">
    <property type="entry name" value="A-amylase/branching_C"/>
</dbReference>
<dbReference type="SMART" id="SM00642">
    <property type="entry name" value="Aamy"/>
    <property type="match status" value="1"/>
</dbReference>
<protein>
    <recommendedName>
        <fullName evidence="3">1,4-alpha-glucan branching enzyme</fullName>
        <ecNumber evidence="3">2.4.1.18</ecNumber>
    </recommendedName>
</protein>
<dbReference type="Pfam" id="PF00128">
    <property type="entry name" value="Alpha-amylase"/>
    <property type="match status" value="1"/>
</dbReference>
<evidence type="ECO:0000259" key="8">
    <source>
        <dbReference type="SMART" id="SM00642"/>
    </source>
</evidence>
<dbReference type="InterPro" id="IPR014756">
    <property type="entry name" value="Ig_E-set"/>
</dbReference>
<dbReference type="Pfam" id="PF02922">
    <property type="entry name" value="CBM_48"/>
    <property type="match status" value="1"/>
</dbReference>
<dbReference type="InterPro" id="IPR004193">
    <property type="entry name" value="Glyco_hydro_13_N"/>
</dbReference>
<dbReference type="Gene3D" id="2.60.40.1180">
    <property type="entry name" value="Golgi alpha-mannosidase II"/>
    <property type="match status" value="1"/>
</dbReference>
<dbReference type="Gene3D" id="3.20.20.80">
    <property type="entry name" value="Glycosidases"/>
    <property type="match status" value="1"/>
</dbReference>
<dbReference type="GO" id="GO:0005737">
    <property type="term" value="C:cytoplasm"/>
    <property type="evidence" value="ECO:0007669"/>
    <property type="project" value="TreeGrafter"/>
</dbReference>
<dbReference type="Proteomes" id="UP000515161">
    <property type="component" value="Unplaced"/>
</dbReference>
<proteinExistence type="inferred from homology"/>
<evidence type="ECO:0000256" key="4">
    <source>
        <dbReference type="ARBA" id="ARBA00022676"/>
    </source>
</evidence>
<name>A0A6P8TGB3_GYMAC</name>
<dbReference type="EC" id="2.4.1.18" evidence="3"/>
<dbReference type="AlphaFoldDB" id="A0A6P8TGB3"/>
<evidence type="ECO:0000256" key="7">
    <source>
        <dbReference type="PIRSR" id="PIRSR000463-1"/>
    </source>
</evidence>